<dbReference type="Gene3D" id="3.30.160.60">
    <property type="entry name" value="Classic Zinc Finger"/>
    <property type="match status" value="6"/>
</dbReference>
<feature type="domain" description="C2H2-type" evidence="10">
    <location>
        <begin position="542"/>
        <end position="570"/>
    </location>
</feature>
<evidence type="ECO:0000256" key="8">
    <source>
        <dbReference type="PROSITE-ProRule" id="PRU00042"/>
    </source>
</evidence>
<keyword evidence="3" id="KW-0677">Repeat</keyword>
<feature type="domain" description="C2H2-type" evidence="10">
    <location>
        <begin position="247"/>
        <end position="276"/>
    </location>
</feature>
<feature type="region of interest" description="Disordered" evidence="9">
    <location>
        <begin position="70"/>
        <end position="96"/>
    </location>
</feature>
<reference evidence="11 12" key="1">
    <citation type="submission" date="2024-08" db="EMBL/GenBank/DDBJ databases">
        <authorList>
            <person name="Cucini C."/>
            <person name="Frati F."/>
        </authorList>
    </citation>
    <scope>NUCLEOTIDE SEQUENCE [LARGE SCALE GENOMIC DNA]</scope>
</reference>
<feature type="region of interest" description="Disordered" evidence="9">
    <location>
        <begin position="300"/>
        <end position="322"/>
    </location>
</feature>
<evidence type="ECO:0000256" key="1">
    <source>
        <dbReference type="ARBA" id="ARBA00004123"/>
    </source>
</evidence>
<name>A0ABP1RR62_9HEXA</name>
<feature type="compositionally biased region" description="Acidic residues" evidence="9">
    <location>
        <begin position="75"/>
        <end position="93"/>
    </location>
</feature>
<evidence type="ECO:0000256" key="4">
    <source>
        <dbReference type="ARBA" id="ARBA00022771"/>
    </source>
</evidence>
<keyword evidence="2" id="KW-0479">Metal-binding</keyword>
<keyword evidence="6" id="KW-0238">DNA-binding</keyword>
<dbReference type="Proteomes" id="UP001642540">
    <property type="component" value="Unassembled WGS sequence"/>
</dbReference>
<evidence type="ECO:0000313" key="11">
    <source>
        <dbReference type="EMBL" id="CAL8133473.1"/>
    </source>
</evidence>
<dbReference type="PANTHER" id="PTHR24376:SF243">
    <property type="entry name" value="C2H2-TYPE DOMAIN-CONTAINING PROTEIN"/>
    <property type="match status" value="1"/>
</dbReference>
<feature type="domain" description="C2H2-type" evidence="10">
    <location>
        <begin position="656"/>
        <end position="683"/>
    </location>
</feature>
<proteinExistence type="predicted"/>
<dbReference type="SUPFAM" id="SSF57667">
    <property type="entry name" value="beta-beta-alpha zinc fingers"/>
    <property type="match status" value="2"/>
</dbReference>
<comment type="subcellular location">
    <subcellularLocation>
        <location evidence="1">Nucleus</location>
    </subcellularLocation>
</comment>
<evidence type="ECO:0000256" key="9">
    <source>
        <dbReference type="SAM" id="MobiDB-lite"/>
    </source>
</evidence>
<dbReference type="PROSITE" id="PS00028">
    <property type="entry name" value="ZINC_FINGER_C2H2_1"/>
    <property type="match status" value="9"/>
</dbReference>
<protein>
    <recommendedName>
        <fullName evidence="10">C2H2-type domain-containing protein</fullName>
    </recommendedName>
</protein>
<organism evidence="11 12">
    <name type="scientific">Orchesella dallaii</name>
    <dbReference type="NCBI Taxonomy" id="48710"/>
    <lineage>
        <taxon>Eukaryota</taxon>
        <taxon>Metazoa</taxon>
        <taxon>Ecdysozoa</taxon>
        <taxon>Arthropoda</taxon>
        <taxon>Hexapoda</taxon>
        <taxon>Collembola</taxon>
        <taxon>Entomobryomorpha</taxon>
        <taxon>Entomobryoidea</taxon>
        <taxon>Orchesellidae</taxon>
        <taxon>Orchesellinae</taxon>
        <taxon>Orchesella</taxon>
    </lineage>
</organism>
<evidence type="ECO:0000313" key="12">
    <source>
        <dbReference type="Proteomes" id="UP001642540"/>
    </source>
</evidence>
<feature type="region of interest" description="Disordered" evidence="9">
    <location>
        <begin position="400"/>
        <end position="427"/>
    </location>
</feature>
<dbReference type="Pfam" id="PF00096">
    <property type="entry name" value="zf-C2H2"/>
    <property type="match status" value="4"/>
</dbReference>
<dbReference type="InterPro" id="IPR013087">
    <property type="entry name" value="Znf_C2H2_type"/>
</dbReference>
<feature type="domain" description="C2H2-type" evidence="10">
    <location>
        <begin position="683"/>
        <end position="711"/>
    </location>
</feature>
<accession>A0ABP1RR62</accession>
<feature type="domain" description="C2H2-type" evidence="10">
    <location>
        <begin position="383"/>
        <end position="416"/>
    </location>
</feature>
<sequence>MTSGGGGRRNVEVIRELRSSLMQKCEEKNRGILPNVEVVPMRVRERGEDDDDVEENIKKFGCLKMELQDSFHSDDNDDDYNDNEEDITSDPDPDYNPPTHVKLNEGIENSIDVKLCEHCNESFFDERDEEFHKHLQKHEHSLQLKRFPCYFCYKSFALLQTRQFHVNIRHSGMMKCEVSSSSCSQKFISHTEYNQHLTGHFQDEEEEDKKLHFCNVCQLGFINPDLLQLHTLLHTKPSETSIRNQKYKCPHAHCEAGFSKPERLQDHFNVNHGVKLAHHKCWECDAAFLTSQTLYHHIKVQRQKQNQEAKPKPSSHQPPKKFRKWPIKCDLCEKELKDSKQRINHMYNRHNPLSCDLCGEHFNGYASYSYHVLIKHKDASDAYPCTKCDKKFQTSLGLRKHIERVHPPKTHEKQKSQEDEGETRPTFRRRDGEQHICHLCGVHFKLERYLLRHMTRMHPQSAGDVISNPQKYECSHCHLHFPYNDVFQDHVRYCSLGVLGMSECKICGKPLAHLVPGRIRTHLMTHMSAEERELQNGKRKQFVCHLCGKQTVSKSGLKYHHAKCHDEKGKLKCPECPQFYFMRTLLRNHILKMHGKEKAEELIPRKRNSGPKQRALGRGQKCQFPSCGLSFVMRVKGETPRRDHVKQCHSRDGYSFMCEECGKVCGDVGMLEKHEKIHEVKEHKCPQCPKSYSRKEGMENHVKYVHCGGEKKPMGFKCNRPNCEERFETKYSLVTHLRGVHFVMPRRSRGVKRKAARGRT</sequence>
<feature type="domain" description="C2H2-type" evidence="10">
    <location>
        <begin position="716"/>
        <end position="741"/>
    </location>
</feature>
<keyword evidence="5" id="KW-0862">Zinc</keyword>
<dbReference type="SMART" id="SM00355">
    <property type="entry name" value="ZnF_C2H2"/>
    <property type="match status" value="18"/>
</dbReference>
<evidence type="ECO:0000256" key="7">
    <source>
        <dbReference type="ARBA" id="ARBA00023242"/>
    </source>
</evidence>
<feature type="compositionally biased region" description="Basic and acidic residues" evidence="9">
    <location>
        <begin position="404"/>
        <end position="427"/>
    </location>
</feature>
<keyword evidence="12" id="KW-1185">Reference proteome</keyword>
<evidence type="ECO:0000256" key="6">
    <source>
        <dbReference type="ARBA" id="ARBA00023125"/>
    </source>
</evidence>
<dbReference type="PANTHER" id="PTHR24376">
    <property type="entry name" value="ZINC FINGER PROTEIN"/>
    <property type="match status" value="1"/>
</dbReference>
<dbReference type="EMBL" id="CAXLJM020000099">
    <property type="protein sequence ID" value="CAL8133473.1"/>
    <property type="molecule type" value="Genomic_DNA"/>
</dbReference>
<evidence type="ECO:0000256" key="2">
    <source>
        <dbReference type="ARBA" id="ARBA00022723"/>
    </source>
</evidence>
<keyword evidence="7" id="KW-0539">Nucleus</keyword>
<evidence type="ECO:0000259" key="10">
    <source>
        <dbReference type="PROSITE" id="PS50157"/>
    </source>
</evidence>
<comment type="caution">
    <text evidence="11">The sequence shown here is derived from an EMBL/GenBank/DDBJ whole genome shotgun (WGS) entry which is preliminary data.</text>
</comment>
<keyword evidence="4 8" id="KW-0863">Zinc-finger</keyword>
<dbReference type="PROSITE" id="PS50157">
    <property type="entry name" value="ZINC_FINGER_C2H2_2"/>
    <property type="match status" value="7"/>
</dbReference>
<gene>
    <name evidence="11" type="ORF">ODALV1_LOCUS25085</name>
</gene>
<evidence type="ECO:0000256" key="3">
    <source>
        <dbReference type="ARBA" id="ARBA00022737"/>
    </source>
</evidence>
<evidence type="ECO:0000256" key="5">
    <source>
        <dbReference type="ARBA" id="ARBA00022833"/>
    </source>
</evidence>
<dbReference type="InterPro" id="IPR036236">
    <property type="entry name" value="Znf_C2H2_sf"/>
</dbReference>
<feature type="domain" description="C2H2-type" evidence="10">
    <location>
        <begin position="571"/>
        <end position="599"/>
    </location>
</feature>